<organism evidence="3 4">
    <name type="scientific">Sphingobacterium paludis</name>
    <dbReference type="NCBI Taxonomy" id="1476465"/>
    <lineage>
        <taxon>Bacteria</taxon>
        <taxon>Pseudomonadati</taxon>
        <taxon>Bacteroidota</taxon>
        <taxon>Sphingobacteriia</taxon>
        <taxon>Sphingobacteriales</taxon>
        <taxon>Sphingobacteriaceae</taxon>
        <taxon>Sphingobacterium</taxon>
    </lineage>
</organism>
<evidence type="ECO:0000313" key="3">
    <source>
        <dbReference type="EMBL" id="TDS12335.1"/>
    </source>
</evidence>
<feature type="transmembrane region" description="Helical" evidence="2">
    <location>
        <begin position="114"/>
        <end position="133"/>
    </location>
</feature>
<feature type="compositionally biased region" description="Basic and acidic residues" evidence="1">
    <location>
        <begin position="220"/>
        <end position="230"/>
    </location>
</feature>
<dbReference type="RefSeq" id="WP_133640964.1">
    <property type="nucleotide sequence ID" value="NZ_SNZV01000006.1"/>
</dbReference>
<dbReference type="AlphaFoldDB" id="A0A4R7CYW2"/>
<feature type="region of interest" description="Disordered" evidence="1">
    <location>
        <begin position="203"/>
        <end position="230"/>
    </location>
</feature>
<feature type="transmembrane region" description="Helical" evidence="2">
    <location>
        <begin position="77"/>
        <end position="99"/>
    </location>
</feature>
<evidence type="ECO:0000256" key="1">
    <source>
        <dbReference type="SAM" id="MobiDB-lite"/>
    </source>
</evidence>
<dbReference type="Proteomes" id="UP000294752">
    <property type="component" value="Unassembled WGS sequence"/>
</dbReference>
<reference evidence="3 4" key="1">
    <citation type="submission" date="2019-03" db="EMBL/GenBank/DDBJ databases">
        <title>Genomic Encyclopedia of Type Strains, Phase III (KMG-III): the genomes of soil and plant-associated and newly described type strains.</title>
        <authorList>
            <person name="Whitman W."/>
        </authorList>
    </citation>
    <scope>NUCLEOTIDE SEQUENCE [LARGE SCALE GENOMIC DNA]</scope>
    <source>
        <strain evidence="3 4">CGMCC 1.12801</strain>
    </source>
</reference>
<protein>
    <submittedName>
        <fullName evidence="3">Uncharacterized protein</fullName>
    </submittedName>
</protein>
<keyword evidence="2" id="KW-0472">Membrane</keyword>
<proteinExistence type="predicted"/>
<keyword evidence="2" id="KW-0812">Transmembrane</keyword>
<dbReference type="OrthoDB" id="696372at2"/>
<gene>
    <name evidence="3" type="ORF">B0I21_106193</name>
</gene>
<comment type="caution">
    <text evidence="3">The sequence shown here is derived from an EMBL/GenBank/DDBJ whole genome shotgun (WGS) entry which is preliminary data.</text>
</comment>
<evidence type="ECO:0000256" key="2">
    <source>
        <dbReference type="SAM" id="Phobius"/>
    </source>
</evidence>
<keyword evidence="4" id="KW-1185">Reference proteome</keyword>
<dbReference type="EMBL" id="SNZV01000006">
    <property type="protein sequence ID" value="TDS12335.1"/>
    <property type="molecule type" value="Genomic_DNA"/>
</dbReference>
<sequence length="381" mass="43739">MKFSHAFLFILVLALLINITACAGTEKEPLRSFRFWLDMLLTTGAFVGYALWISYARVHFLAERKAKQERLIGRHTAVYYFLFALAPVYVMHLAMVAAVGESLDHVKDRVLHDLLYYMPTIVVLTFLYAFTLWRKQKFGLLYIPHGSIDSDSGIGKQKLDEVVSEVGRRGFKQVKAVVLPPLLNTDAEEFPNVQDLLAKREEKHDEPFGSRIAQGSNAEETDKTHRSRFDDESYPQNLYYFLIEKGGIQGAMQGAAPRFLDIVFIHSASRWRYVILRDGERLQADAVFNQLKQRGIDKWMLKISANVYVNMLLVIYPLKKNATRLELQPDVVASLLEKHSLADQKKMLRIGRGMPKNIIERFLITVKTMDHNGWNDFIPLS</sequence>
<keyword evidence="2" id="KW-1133">Transmembrane helix</keyword>
<feature type="transmembrane region" description="Helical" evidence="2">
    <location>
        <begin position="35"/>
        <end position="56"/>
    </location>
</feature>
<evidence type="ECO:0000313" key="4">
    <source>
        <dbReference type="Proteomes" id="UP000294752"/>
    </source>
</evidence>
<accession>A0A4R7CYW2</accession>
<name>A0A4R7CYW2_9SPHI</name>